<dbReference type="PROSITE" id="PS50886">
    <property type="entry name" value="TRBD"/>
    <property type="match status" value="1"/>
</dbReference>
<dbReference type="InterPro" id="IPR002547">
    <property type="entry name" value="tRNA-bd_dom"/>
</dbReference>
<protein>
    <submittedName>
        <fullName evidence="5">Putative tyrosyl-tRNA synthetase</fullName>
    </submittedName>
</protein>
<evidence type="ECO:0000313" key="5">
    <source>
        <dbReference type="EMBL" id="CCC48887.1"/>
    </source>
</evidence>
<dbReference type="EMBL" id="HE573023">
    <property type="protein sequence ID" value="CCC48887.1"/>
    <property type="molecule type" value="Genomic_DNA"/>
</dbReference>
<keyword evidence="2 3" id="KW-0694">RNA-binding</keyword>
<dbReference type="GO" id="GO:0004812">
    <property type="term" value="F:aminoacyl-tRNA ligase activity"/>
    <property type="evidence" value="ECO:0007669"/>
    <property type="project" value="UniProtKB-KW"/>
</dbReference>
<gene>
    <name evidence="5" type="ORF">TVY486_0702240</name>
</gene>
<feature type="domain" description="TRNA-binding" evidence="4">
    <location>
        <begin position="236"/>
        <end position="336"/>
    </location>
</feature>
<dbReference type="InterPro" id="IPR012340">
    <property type="entry name" value="NA-bd_OB-fold"/>
</dbReference>
<dbReference type="CDD" id="cd02799">
    <property type="entry name" value="tRNA_bind_EMAP-II_like"/>
    <property type="match status" value="1"/>
</dbReference>
<dbReference type="GO" id="GO:0000049">
    <property type="term" value="F:tRNA binding"/>
    <property type="evidence" value="ECO:0007669"/>
    <property type="project" value="UniProtKB-UniRule"/>
</dbReference>
<dbReference type="SUPFAM" id="SSF50249">
    <property type="entry name" value="Nucleic acid-binding proteins"/>
    <property type="match status" value="1"/>
</dbReference>
<dbReference type="AlphaFoldDB" id="G0TY42"/>
<evidence type="ECO:0000256" key="1">
    <source>
        <dbReference type="ARBA" id="ARBA00022555"/>
    </source>
</evidence>
<proteinExistence type="predicted"/>
<dbReference type="Gene3D" id="2.40.50.140">
    <property type="entry name" value="Nucleic acid-binding proteins"/>
    <property type="match status" value="1"/>
</dbReference>
<dbReference type="PANTHER" id="PTHR11586">
    <property type="entry name" value="TRNA-AMINOACYLATION COFACTOR ARC1 FAMILY MEMBER"/>
    <property type="match status" value="1"/>
</dbReference>
<organism evidence="5">
    <name type="scientific">Trypanosoma vivax (strain Y486)</name>
    <dbReference type="NCBI Taxonomy" id="1055687"/>
    <lineage>
        <taxon>Eukaryota</taxon>
        <taxon>Discoba</taxon>
        <taxon>Euglenozoa</taxon>
        <taxon>Kinetoplastea</taxon>
        <taxon>Metakinetoplastina</taxon>
        <taxon>Trypanosomatida</taxon>
        <taxon>Trypanosomatidae</taxon>
        <taxon>Trypanosoma</taxon>
        <taxon>Duttonella</taxon>
    </lineage>
</organism>
<dbReference type="PANTHER" id="PTHR11586:SF33">
    <property type="entry name" value="AMINOACYL TRNA SYNTHASE COMPLEX-INTERACTING MULTIFUNCTIONAL PROTEIN 1"/>
    <property type="match status" value="1"/>
</dbReference>
<evidence type="ECO:0000259" key="4">
    <source>
        <dbReference type="PROSITE" id="PS50886"/>
    </source>
</evidence>
<keyword evidence="1 3" id="KW-0820">tRNA-binding</keyword>
<evidence type="ECO:0000256" key="2">
    <source>
        <dbReference type="ARBA" id="ARBA00022884"/>
    </source>
</evidence>
<dbReference type="Pfam" id="PF01588">
    <property type="entry name" value="tRNA_bind"/>
    <property type="match status" value="1"/>
</dbReference>
<evidence type="ECO:0000256" key="3">
    <source>
        <dbReference type="PROSITE-ProRule" id="PRU00209"/>
    </source>
</evidence>
<dbReference type="InterPro" id="IPR051270">
    <property type="entry name" value="Tyrosine-tRNA_ligase_regulator"/>
</dbReference>
<reference evidence="5" key="1">
    <citation type="journal article" date="2012" name="Proc. Natl. Acad. Sci. U.S.A.">
        <title>Antigenic diversity is generated by distinct evolutionary mechanisms in African trypanosome species.</title>
        <authorList>
            <person name="Jackson A.P."/>
            <person name="Berry A."/>
            <person name="Aslett M."/>
            <person name="Allison H.C."/>
            <person name="Burton P."/>
            <person name="Vavrova-Anderson J."/>
            <person name="Brown R."/>
            <person name="Browne H."/>
            <person name="Corton N."/>
            <person name="Hauser H."/>
            <person name="Gamble J."/>
            <person name="Gilderthorp R."/>
            <person name="Marcello L."/>
            <person name="McQuillan J."/>
            <person name="Otto T.D."/>
            <person name="Quail M.A."/>
            <person name="Sanders M.J."/>
            <person name="van Tonder A."/>
            <person name="Ginger M.L."/>
            <person name="Field M.C."/>
            <person name="Barry J.D."/>
            <person name="Hertz-Fowler C."/>
            <person name="Berriman M."/>
        </authorList>
    </citation>
    <scope>NUCLEOTIDE SEQUENCE</scope>
    <source>
        <strain evidence="5">Y486</strain>
    </source>
</reference>
<accession>G0TY42</accession>
<dbReference type="VEuPathDB" id="TriTrypDB:TvY486_0702240"/>
<keyword evidence="5" id="KW-0436">Ligase</keyword>
<sequence>MEGVLRAFAVPADCTNTNSDCFSVEVEGNRYKGILPILFCLRKMTTGVALTDFIGSSTELCALVNQWVSCATLLMEDAVMLPDSSTCPPSSKQLFENVEMCITVAGVTEGFLACTPKPTVADLILYTAISGHRHGEAEMLPRTRSWWLRVQKDSYLASIVPLSHVVPSLAEKAAAASAVKKDKPAFAKPSPEEILRRQQEKQRAKEAKALGGEVGATSGGGNNVSATKQSATATLDPNQLELRIGRFTNVRRHPNADRLYVEDMDIGTETRTIVSGLVDRYEVEELEGTLCIVVCNMKPKSLKDVKSHGMVLCASTDTELRVVRPPDGAKPGDRVIFGDAFDSDKLQEAKQLSSNLMSDLLSYLRVDATGIVCWRDTPAQQALGVLKVPELPNAVVR</sequence>
<keyword evidence="5" id="KW-0030">Aminoacyl-tRNA synthetase</keyword>
<name>G0TY42_TRYVY</name>